<dbReference type="Proteomes" id="UP000027195">
    <property type="component" value="Unassembled WGS sequence"/>
</dbReference>
<name>A0A067M6G3_BOTB1</name>
<proteinExistence type="predicted"/>
<evidence type="ECO:0000256" key="1">
    <source>
        <dbReference type="SAM" id="MobiDB-lite"/>
    </source>
</evidence>
<protein>
    <submittedName>
        <fullName evidence="2">Uncharacterized protein</fullName>
    </submittedName>
</protein>
<gene>
    <name evidence="2" type="ORF">BOTBODRAFT_39016</name>
</gene>
<evidence type="ECO:0000313" key="3">
    <source>
        <dbReference type="Proteomes" id="UP000027195"/>
    </source>
</evidence>
<feature type="region of interest" description="Disordered" evidence="1">
    <location>
        <begin position="1"/>
        <end position="28"/>
    </location>
</feature>
<reference evidence="3" key="1">
    <citation type="journal article" date="2014" name="Proc. Natl. Acad. Sci. U.S.A.">
        <title>Extensive sampling of basidiomycete genomes demonstrates inadequacy of the white-rot/brown-rot paradigm for wood decay fungi.</title>
        <authorList>
            <person name="Riley R."/>
            <person name="Salamov A.A."/>
            <person name="Brown D.W."/>
            <person name="Nagy L.G."/>
            <person name="Floudas D."/>
            <person name="Held B.W."/>
            <person name="Levasseur A."/>
            <person name="Lombard V."/>
            <person name="Morin E."/>
            <person name="Otillar R."/>
            <person name="Lindquist E.A."/>
            <person name="Sun H."/>
            <person name="LaButti K.M."/>
            <person name="Schmutz J."/>
            <person name="Jabbour D."/>
            <person name="Luo H."/>
            <person name="Baker S.E."/>
            <person name="Pisabarro A.G."/>
            <person name="Walton J.D."/>
            <person name="Blanchette R.A."/>
            <person name="Henrissat B."/>
            <person name="Martin F."/>
            <person name="Cullen D."/>
            <person name="Hibbett D.S."/>
            <person name="Grigoriev I.V."/>
        </authorList>
    </citation>
    <scope>NUCLEOTIDE SEQUENCE [LARGE SCALE GENOMIC DNA]</scope>
    <source>
        <strain evidence="3">FD-172 SS1</strain>
    </source>
</reference>
<sequence length="58" mass="6024">MVIPSPSDHRPPPPSPVPRLPATTGSPAESLCARKSAIGAPPTPHCLPLGNWPAPIWV</sequence>
<organism evidence="2 3">
    <name type="scientific">Botryobasidium botryosum (strain FD-172 SS1)</name>
    <dbReference type="NCBI Taxonomy" id="930990"/>
    <lineage>
        <taxon>Eukaryota</taxon>
        <taxon>Fungi</taxon>
        <taxon>Dikarya</taxon>
        <taxon>Basidiomycota</taxon>
        <taxon>Agaricomycotina</taxon>
        <taxon>Agaricomycetes</taxon>
        <taxon>Cantharellales</taxon>
        <taxon>Botryobasidiaceae</taxon>
        <taxon>Botryobasidium</taxon>
    </lineage>
</organism>
<accession>A0A067M6G3</accession>
<keyword evidence="3" id="KW-1185">Reference proteome</keyword>
<evidence type="ECO:0000313" key="2">
    <source>
        <dbReference type="EMBL" id="KDQ07186.1"/>
    </source>
</evidence>
<dbReference type="HOGENOM" id="CLU_2978823_0_0_1"/>
<dbReference type="InParanoid" id="A0A067M6G3"/>
<dbReference type="EMBL" id="KL198113">
    <property type="protein sequence ID" value="KDQ07186.1"/>
    <property type="molecule type" value="Genomic_DNA"/>
</dbReference>
<dbReference type="AlphaFoldDB" id="A0A067M6G3"/>